<dbReference type="AlphaFoldDB" id="A0A0L0HV27"/>
<dbReference type="Gene3D" id="3.40.50.850">
    <property type="entry name" value="Isochorismatase-like"/>
    <property type="match status" value="1"/>
</dbReference>
<evidence type="ECO:0000313" key="5">
    <source>
        <dbReference type="Proteomes" id="UP000053201"/>
    </source>
</evidence>
<keyword evidence="2" id="KW-0378">Hydrolase</keyword>
<feature type="domain" description="Isochorismatase-like" evidence="3">
    <location>
        <begin position="8"/>
        <end position="182"/>
    </location>
</feature>
<evidence type="ECO:0000256" key="1">
    <source>
        <dbReference type="ARBA" id="ARBA00006336"/>
    </source>
</evidence>
<reference evidence="4 5" key="1">
    <citation type="submission" date="2009-08" db="EMBL/GenBank/DDBJ databases">
        <title>The Genome Sequence of Spizellomyces punctatus strain DAOM BR117.</title>
        <authorList>
            <consortium name="The Broad Institute Genome Sequencing Platform"/>
            <person name="Russ C."/>
            <person name="Cuomo C."/>
            <person name="Shea T."/>
            <person name="Young S.K."/>
            <person name="Zeng Q."/>
            <person name="Koehrsen M."/>
            <person name="Haas B."/>
            <person name="Borodovsky M."/>
            <person name="Guigo R."/>
            <person name="Alvarado L."/>
            <person name="Berlin A."/>
            <person name="Bochicchio J."/>
            <person name="Borenstein D."/>
            <person name="Chapman S."/>
            <person name="Chen Z."/>
            <person name="Engels R."/>
            <person name="Freedman E."/>
            <person name="Gellesch M."/>
            <person name="Goldberg J."/>
            <person name="Griggs A."/>
            <person name="Gujja S."/>
            <person name="Heiman D."/>
            <person name="Hepburn T."/>
            <person name="Howarth C."/>
            <person name="Jen D."/>
            <person name="Larson L."/>
            <person name="Lewis B."/>
            <person name="Mehta T."/>
            <person name="Park D."/>
            <person name="Pearson M."/>
            <person name="Roberts A."/>
            <person name="Saif S."/>
            <person name="Shenoy N."/>
            <person name="Sisk P."/>
            <person name="Stolte C."/>
            <person name="Sykes S."/>
            <person name="Thomson T."/>
            <person name="Walk T."/>
            <person name="White J."/>
            <person name="Yandava C."/>
            <person name="Burger G."/>
            <person name="Gray M.W."/>
            <person name="Holland P.W.H."/>
            <person name="King N."/>
            <person name="Lang F.B.F."/>
            <person name="Roger A.J."/>
            <person name="Ruiz-Trillo I."/>
            <person name="Lander E."/>
            <person name="Nusbaum C."/>
        </authorList>
    </citation>
    <scope>NUCLEOTIDE SEQUENCE [LARGE SCALE GENOMIC DNA]</scope>
    <source>
        <strain evidence="4 5">DAOM BR117</strain>
    </source>
</reference>
<gene>
    <name evidence="4" type="ORF">SPPG_00430</name>
</gene>
<dbReference type="EMBL" id="KQ257450">
    <property type="protein sequence ID" value="KND04724.1"/>
    <property type="molecule type" value="Genomic_DNA"/>
</dbReference>
<evidence type="ECO:0000256" key="2">
    <source>
        <dbReference type="ARBA" id="ARBA00022801"/>
    </source>
</evidence>
<sequence length="192" mass="20688">MANVPPNSALLLIDVQQGFDQISHWGIQRNNPHAEENMSRLLSAWRATSRPVLHVQHTSTSPTSPLRPFQSGCAIKPVVAPLPGELLLTKTVNSAFIGTDLEKKLREDLRTNHVVIVGLTTDHCVSTTTRMAGNLGFEVLLVEDATATFDRVGPSGKRHDAELVHELALASLIGEFASIVSTDAVLRTIGAG</sequence>
<dbReference type="eggNOG" id="ENOG502S2NA">
    <property type="taxonomic scope" value="Eukaryota"/>
</dbReference>
<dbReference type="SUPFAM" id="SSF52499">
    <property type="entry name" value="Isochorismatase-like hydrolases"/>
    <property type="match status" value="1"/>
</dbReference>
<dbReference type="OMA" id="IIHIFHS"/>
<dbReference type="InterPro" id="IPR050272">
    <property type="entry name" value="Isochorismatase-like_hydrls"/>
</dbReference>
<dbReference type="PANTHER" id="PTHR43540:SF1">
    <property type="entry name" value="ISOCHORISMATASE HYDROLASE"/>
    <property type="match status" value="1"/>
</dbReference>
<dbReference type="InterPro" id="IPR036380">
    <property type="entry name" value="Isochorismatase-like_sf"/>
</dbReference>
<proteinExistence type="inferred from homology"/>
<name>A0A0L0HV27_SPIPD</name>
<dbReference type="InterPro" id="IPR000868">
    <property type="entry name" value="Isochorismatase-like_dom"/>
</dbReference>
<dbReference type="PANTHER" id="PTHR43540">
    <property type="entry name" value="PEROXYUREIDOACRYLATE/UREIDOACRYLATE AMIDOHYDROLASE-RELATED"/>
    <property type="match status" value="1"/>
</dbReference>
<dbReference type="STRING" id="645134.A0A0L0HV27"/>
<dbReference type="GeneID" id="27684157"/>
<dbReference type="CDD" id="cd01014">
    <property type="entry name" value="nicotinamidase_related"/>
    <property type="match status" value="1"/>
</dbReference>
<comment type="similarity">
    <text evidence="1">Belongs to the isochorismatase family.</text>
</comment>
<accession>A0A0L0HV27</accession>
<dbReference type="OrthoDB" id="167809at2759"/>
<dbReference type="GO" id="GO:0016787">
    <property type="term" value="F:hydrolase activity"/>
    <property type="evidence" value="ECO:0007669"/>
    <property type="project" value="UniProtKB-KW"/>
</dbReference>
<protein>
    <recommendedName>
        <fullName evidence="3">Isochorismatase-like domain-containing protein</fullName>
    </recommendedName>
</protein>
<dbReference type="Proteomes" id="UP000053201">
    <property type="component" value="Unassembled WGS sequence"/>
</dbReference>
<keyword evidence="5" id="KW-1185">Reference proteome</keyword>
<organism evidence="4 5">
    <name type="scientific">Spizellomyces punctatus (strain DAOM BR117)</name>
    <dbReference type="NCBI Taxonomy" id="645134"/>
    <lineage>
        <taxon>Eukaryota</taxon>
        <taxon>Fungi</taxon>
        <taxon>Fungi incertae sedis</taxon>
        <taxon>Chytridiomycota</taxon>
        <taxon>Chytridiomycota incertae sedis</taxon>
        <taxon>Chytridiomycetes</taxon>
        <taxon>Spizellomycetales</taxon>
        <taxon>Spizellomycetaceae</taxon>
        <taxon>Spizellomyces</taxon>
    </lineage>
</organism>
<evidence type="ECO:0000313" key="4">
    <source>
        <dbReference type="EMBL" id="KND04724.1"/>
    </source>
</evidence>
<dbReference type="VEuPathDB" id="FungiDB:SPPG_00430"/>
<evidence type="ECO:0000259" key="3">
    <source>
        <dbReference type="Pfam" id="PF00857"/>
    </source>
</evidence>
<dbReference type="Pfam" id="PF00857">
    <property type="entry name" value="Isochorismatase"/>
    <property type="match status" value="1"/>
</dbReference>
<dbReference type="RefSeq" id="XP_016612763.1">
    <property type="nucleotide sequence ID" value="XM_016748756.1"/>
</dbReference>
<dbReference type="InParanoid" id="A0A0L0HV27"/>